<proteinExistence type="predicted"/>
<dbReference type="InterPro" id="IPR037523">
    <property type="entry name" value="VOC_core"/>
</dbReference>
<dbReference type="Pfam" id="PF00903">
    <property type="entry name" value="Glyoxalase"/>
    <property type="match status" value="1"/>
</dbReference>
<organism evidence="2 3">
    <name type="scientific">Kalanchoe fedtschenkoi</name>
    <name type="common">Lavender scallops</name>
    <name type="synonym">South American air plant</name>
    <dbReference type="NCBI Taxonomy" id="63787"/>
    <lineage>
        <taxon>Eukaryota</taxon>
        <taxon>Viridiplantae</taxon>
        <taxon>Streptophyta</taxon>
        <taxon>Embryophyta</taxon>
        <taxon>Tracheophyta</taxon>
        <taxon>Spermatophyta</taxon>
        <taxon>Magnoliopsida</taxon>
        <taxon>eudicotyledons</taxon>
        <taxon>Gunneridae</taxon>
        <taxon>Pentapetalae</taxon>
        <taxon>Saxifragales</taxon>
        <taxon>Crassulaceae</taxon>
        <taxon>Kalanchoe</taxon>
    </lineage>
</organism>
<protein>
    <recommendedName>
        <fullName evidence="1">VOC domain-containing protein</fullName>
    </recommendedName>
</protein>
<dbReference type="OMA" id="VIWLKLP"/>
<name>A0A7N0TKH3_KALFE</name>
<dbReference type="PANTHER" id="PTHR47802:SF1">
    <property type="entry name" value="GLYOXALASE FAMILY PROTEIN, EXPRESSED"/>
    <property type="match status" value="1"/>
</dbReference>
<dbReference type="PROSITE" id="PS51819">
    <property type="entry name" value="VOC"/>
    <property type="match status" value="1"/>
</dbReference>
<dbReference type="InterPro" id="IPR029068">
    <property type="entry name" value="Glyas_Bleomycin-R_OHBP_Dase"/>
</dbReference>
<evidence type="ECO:0000313" key="3">
    <source>
        <dbReference type="Proteomes" id="UP000594263"/>
    </source>
</evidence>
<dbReference type="EnsemblPlants" id="Kaladp0039s0325.1.v1.1">
    <property type="protein sequence ID" value="Kaladp0039s0325.1.v1.1"/>
    <property type="gene ID" value="Kaladp0039s0325.v1.1"/>
</dbReference>
<dbReference type="PANTHER" id="PTHR47802">
    <property type="entry name" value="GLYOXALASE FAMILY PROTEIN, EXPRESSED"/>
    <property type="match status" value="1"/>
</dbReference>
<keyword evidence="3" id="KW-1185">Reference proteome</keyword>
<dbReference type="InterPro" id="IPR004360">
    <property type="entry name" value="Glyas_Fos-R_dOase_dom"/>
</dbReference>
<dbReference type="CDD" id="cd07245">
    <property type="entry name" value="VOC_like"/>
    <property type="match status" value="1"/>
</dbReference>
<dbReference type="AlphaFoldDB" id="A0A7N0TKH3"/>
<accession>A0A7N0TKH3</accession>
<dbReference type="Proteomes" id="UP000594263">
    <property type="component" value="Unplaced"/>
</dbReference>
<sequence length="144" mass="16051">MAAAGGVTLSHISRASSDIHRLANFYREILGFEQIESPDLEFNIIWLSLPPDHAVQIHLIERDPKVSLPEETSLSGLSQDPRFLRRGHHVCFSVSNFESFVQTLKDRGIKTHESSQPGSKVKQIFFFDPDGNGLEVASRPSPPS</sequence>
<reference evidence="2" key="1">
    <citation type="submission" date="2021-01" db="UniProtKB">
        <authorList>
            <consortium name="EnsemblPlants"/>
        </authorList>
    </citation>
    <scope>IDENTIFICATION</scope>
</reference>
<dbReference type="Gene3D" id="3.10.180.10">
    <property type="entry name" value="2,3-Dihydroxybiphenyl 1,2-Dioxygenase, domain 1"/>
    <property type="match status" value="1"/>
</dbReference>
<feature type="domain" description="VOC" evidence="1">
    <location>
        <begin position="8"/>
        <end position="139"/>
    </location>
</feature>
<evidence type="ECO:0000259" key="1">
    <source>
        <dbReference type="PROSITE" id="PS51819"/>
    </source>
</evidence>
<dbReference type="Gramene" id="Kaladp0039s0325.1.v1.1">
    <property type="protein sequence ID" value="Kaladp0039s0325.1.v1.1"/>
    <property type="gene ID" value="Kaladp0039s0325.v1.1"/>
</dbReference>
<evidence type="ECO:0000313" key="2">
    <source>
        <dbReference type="EnsemblPlants" id="Kaladp0039s0325.1.v1.1"/>
    </source>
</evidence>
<dbReference type="SUPFAM" id="SSF54593">
    <property type="entry name" value="Glyoxalase/Bleomycin resistance protein/Dihydroxybiphenyl dioxygenase"/>
    <property type="match status" value="1"/>
</dbReference>